<proteinExistence type="predicted"/>
<organism evidence="1 2">
    <name type="scientific">Bradyrhizobium elkanii</name>
    <dbReference type="NCBI Taxonomy" id="29448"/>
    <lineage>
        <taxon>Bacteria</taxon>
        <taxon>Pseudomonadati</taxon>
        <taxon>Pseudomonadota</taxon>
        <taxon>Alphaproteobacteria</taxon>
        <taxon>Hyphomicrobiales</taxon>
        <taxon>Nitrobacteraceae</taxon>
        <taxon>Bradyrhizobium</taxon>
    </lineage>
</organism>
<sequence length="72" mass="8008">MSSAAAEDAAPRLKAGWNLPWKTRGPDCSPKLRCRRLAACITDPEVIERLTALAEEYERRVDASPDPKGRKD</sequence>
<evidence type="ECO:0000313" key="2">
    <source>
        <dbReference type="Proteomes" id="UP001565471"/>
    </source>
</evidence>
<keyword evidence="2" id="KW-1185">Reference proteome</keyword>
<accession>A0ABV4FG74</accession>
<comment type="caution">
    <text evidence="1">The sequence shown here is derived from an EMBL/GenBank/DDBJ whole genome shotgun (WGS) entry which is preliminary data.</text>
</comment>
<dbReference type="EMBL" id="JBGBZA010000002">
    <property type="protein sequence ID" value="MEY9322477.1"/>
    <property type="molecule type" value="Genomic_DNA"/>
</dbReference>
<gene>
    <name evidence="1" type="ORF">ABIF29_009276</name>
</gene>
<dbReference type="Proteomes" id="UP001565471">
    <property type="component" value="Unassembled WGS sequence"/>
</dbReference>
<reference evidence="1 2" key="1">
    <citation type="submission" date="2024-07" db="EMBL/GenBank/DDBJ databases">
        <title>Genomic Encyclopedia of Type Strains, Phase V (KMG-V): Genome sequencing to study the core and pangenomes of soil and plant-associated prokaryotes.</title>
        <authorList>
            <person name="Whitman W."/>
        </authorList>
    </citation>
    <scope>NUCLEOTIDE SEQUENCE [LARGE SCALE GENOMIC DNA]</scope>
    <source>
        <strain evidence="1 2">USDA 415</strain>
    </source>
</reference>
<name>A0ABV4FG74_BRAEL</name>
<evidence type="ECO:0000313" key="1">
    <source>
        <dbReference type="EMBL" id="MEY9322477.1"/>
    </source>
</evidence>
<protein>
    <submittedName>
        <fullName evidence="1">Uncharacterized protein</fullName>
    </submittedName>
</protein>